<accession>G8BXB3</accession>
<gene>
    <name evidence="1" type="primary">TPHA0I00340</name>
    <name evidence="1" type="ordered locus">TPHA_0I00340</name>
</gene>
<dbReference type="GeneID" id="11532836"/>
<reference evidence="1 2" key="1">
    <citation type="journal article" date="2011" name="Proc. Natl. Acad. Sci. U.S.A.">
        <title>Evolutionary erosion of yeast sex chromosomes by mating-type switching accidents.</title>
        <authorList>
            <person name="Gordon J.L."/>
            <person name="Armisen D."/>
            <person name="Proux-Wera E."/>
            <person name="Oheigeartaigh S.S."/>
            <person name="Byrne K.P."/>
            <person name="Wolfe K.H."/>
        </authorList>
    </citation>
    <scope>NUCLEOTIDE SEQUENCE [LARGE SCALE GENOMIC DNA]</scope>
    <source>
        <strain evidence="2">ATCC 24235 / CBS 4417 / NBRC 1672 / NRRL Y-8282 / UCD 70-5</strain>
    </source>
</reference>
<dbReference type="KEGG" id="tpf:TPHA_0I00340"/>
<protein>
    <submittedName>
        <fullName evidence="1">Uncharacterized protein</fullName>
    </submittedName>
</protein>
<dbReference type="Proteomes" id="UP000005666">
    <property type="component" value="Chromosome 9"/>
</dbReference>
<dbReference type="OrthoDB" id="3980759at2759"/>
<dbReference type="HOGENOM" id="CLU_698643_0_0_1"/>
<sequence length="395" mass="45355">MSTSRSLNNKIFFEKKSATGEYPKEWMNSAYGGNLTHHQDSSQLQNQSYSKRNINSTVNNSFNYNNYDNNAANYGRENFHNNQAYSNNAYSLKGLNNTYILNNMRNDNKIKRGQKPIMNGRSMPYKNMNKQNSRALKQTKNPPNNAKNFTNKNIKFTIVHDESEIDNDKKHSNDDICNKYFSEPVDLNYYKDSDGKIKPVINLVSKKTQQSIKKVYKLSVPINYKDTTYSGVSSLIETEYRPLYSKDQSFKFYNKDSVLLFKTLDAIVEKIKASNRKETKENDANTTLEKIKLNKSSRVLKSINERSFINNTGLKLTSNNDSFELSFDGKALDRSDILRMVDSFSVAFSDDDGDNDDYNEQAESTFDEEFGSKENKYLRTLTNKILPAEITGGGF</sequence>
<keyword evidence="2" id="KW-1185">Reference proteome</keyword>
<dbReference type="eggNOG" id="ENOG502S8CK">
    <property type="taxonomic scope" value="Eukaryota"/>
</dbReference>
<evidence type="ECO:0000313" key="2">
    <source>
        <dbReference type="Proteomes" id="UP000005666"/>
    </source>
</evidence>
<organism evidence="1 2">
    <name type="scientific">Tetrapisispora phaffii (strain ATCC 24235 / CBS 4417 / NBRC 1672 / NRRL Y-8282 / UCD 70-5)</name>
    <name type="common">Yeast</name>
    <name type="synonym">Fabospora phaffii</name>
    <dbReference type="NCBI Taxonomy" id="1071381"/>
    <lineage>
        <taxon>Eukaryota</taxon>
        <taxon>Fungi</taxon>
        <taxon>Dikarya</taxon>
        <taxon>Ascomycota</taxon>
        <taxon>Saccharomycotina</taxon>
        <taxon>Saccharomycetes</taxon>
        <taxon>Saccharomycetales</taxon>
        <taxon>Saccharomycetaceae</taxon>
        <taxon>Tetrapisispora</taxon>
    </lineage>
</organism>
<dbReference type="STRING" id="1071381.G8BXB3"/>
<evidence type="ECO:0000313" key="1">
    <source>
        <dbReference type="EMBL" id="CCE64541.1"/>
    </source>
</evidence>
<dbReference type="EMBL" id="HE612864">
    <property type="protein sequence ID" value="CCE64541.1"/>
    <property type="molecule type" value="Genomic_DNA"/>
</dbReference>
<name>G8BXB3_TETPH</name>
<dbReference type="RefSeq" id="XP_003686975.1">
    <property type="nucleotide sequence ID" value="XM_003686927.1"/>
</dbReference>
<proteinExistence type="predicted"/>
<dbReference type="AlphaFoldDB" id="G8BXB3"/>